<keyword evidence="4" id="KW-1185">Reference proteome</keyword>
<reference evidence="3 4" key="1">
    <citation type="submission" date="2016-11" db="EMBL/GenBank/DDBJ databases">
        <title>Study of marine rhodopsin-containing bacteria.</title>
        <authorList>
            <person name="Yoshizawa S."/>
            <person name="Kumagai Y."/>
            <person name="Kogure K."/>
        </authorList>
    </citation>
    <scope>NUCLEOTIDE SEQUENCE [LARGE SCALE GENOMIC DNA]</scope>
    <source>
        <strain evidence="3 4">SG-29</strain>
    </source>
</reference>
<keyword evidence="2" id="KW-0812">Transmembrane</keyword>
<dbReference type="RefSeq" id="WP_094549555.1">
    <property type="nucleotide sequence ID" value="NZ_MQWB01000001.1"/>
</dbReference>
<dbReference type="Proteomes" id="UP000216446">
    <property type="component" value="Unassembled WGS sequence"/>
</dbReference>
<accession>A0A259U189</accession>
<comment type="caution">
    <text evidence="3">The sequence shown here is derived from an EMBL/GenBank/DDBJ whole genome shotgun (WGS) entry which is preliminary data.</text>
</comment>
<sequence length="543" mass="57611">MTQHFHRLDAEADRDFLARGETDPFTGVAFRPTNVVVQAADGTVLLRETWEALGESYGGSSETRAWEGASGDGAAARPPVLGAGIGAAAAAASAGASGATVPPSAPVRPPVVKPAVPKAPRGYMPPPAEPEPEKGRSWLIPLLSVIGVALLLVVAFLVVSQLADDPEPAPVVEEIVEDSSPEAVAIAAGEIEGTLGEGDVEVNGRYEDRFTFVADSSGRVLTFALASGDFRPDLVVVGPDGQRYEAEASGGEGESVRIDNLRGPGRFQLLVTSREPGGEGAYTLRIRQETPIRTLSANNQTVNAVLGQRSEVVDGFYRDTYEFRAEADREYTLALASTAFEIVPTLTRGTTKIAPQNGGFVFTPEEDGRYRLVVTSREKGKRGAYTVNLKAGPKVEEPAVEAPRVRGLIPNAAPARDSVRAGEQVTYTFTGQVGDRVRVDTRALGFAPSIVLVGPDGRRMPGTTTNERASVNETLATAGTYRVVVSSGEASGPFQISMEKTEAPRAADIPRMPGIDTPREAPRSTGQDGNQEYQPQPLRNQRP</sequence>
<protein>
    <recommendedName>
        <fullName evidence="5">Peptidase C-terminal archaeal/bacterial domain-containing protein</fullName>
    </recommendedName>
</protein>
<dbReference type="InParanoid" id="A0A259U189"/>
<dbReference type="OrthoDB" id="495674at2"/>
<organism evidence="3 4">
    <name type="scientific">Rubricoccus marinus</name>
    <dbReference type="NCBI Taxonomy" id="716817"/>
    <lineage>
        <taxon>Bacteria</taxon>
        <taxon>Pseudomonadati</taxon>
        <taxon>Rhodothermota</taxon>
        <taxon>Rhodothermia</taxon>
        <taxon>Rhodothermales</taxon>
        <taxon>Rubricoccaceae</taxon>
        <taxon>Rubricoccus</taxon>
    </lineage>
</organism>
<dbReference type="AlphaFoldDB" id="A0A259U189"/>
<dbReference type="EMBL" id="MQWB01000001">
    <property type="protein sequence ID" value="OZC03793.1"/>
    <property type="molecule type" value="Genomic_DNA"/>
</dbReference>
<feature type="region of interest" description="Disordered" evidence="1">
    <location>
        <begin position="96"/>
        <end position="131"/>
    </location>
</feature>
<feature type="region of interest" description="Disordered" evidence="1">
    <location>
        <begin position="494"/>
        <end position="543"/>
    </location>
</feature>
<evidence type="ECO:0000256" key="1">
    <source>
        <dbReference type="SAM" id="MobiDB-lite"/>
    </source>
</evidence>
<keyword evidence="2" id="KW-1133">Transmembrane helix</keyword>
<evidence type="ECO:0000256" key="2">
    <source>
        <dbReference type="SAM" id="Phobius"/>
    </source>
</evidence>
<evidence type="ECO:0000313" key="3">
    <source>
        <dbReference type="EMBL" id="OZC03793.1"/>
    </source>
</evidence>
<feature type="compositionally biased region" description="Pro residues" evidence="1">
    <location>
        <begin position="103"/>
        <end position="112"/>
    </location>
</feature>
<evidence type="ECO:0000313" key="4">
    <source>
        <dbReference type="Proteomes" id="UP000216446"/>
    </source>
</evidence>
<evidence type="ECO:0008006" key="5">
    <source>
        <dbReference type="Google" id="ProtNLM"/>
    </source>
</evidence>
<feature type="compositionally biased region" description="Polar residues" evidence="1">
    <location>
        <begin position="524"/>
        <end position="543"/>
    </location>
</feature>
<proteinExistence type="predicted"/>
<keyword evidence="2" id="KW-0472">Membrane</keyword>
<gene>
    <name evidence="3" type="ORF">BSZ36_12840</name>
</gene>
<dbReference type="Gene3D" id="2.60.120.380">
    <property type="match status" value="2"/>
</dbReference>
<name>A0A259U189_9BACT</name>
<feature type="transmembrane region" description="Helical" evidence="2">
    <location>
        <begin position="138"/>
        <end position="159"/>
    </location>
</feature>